<evidence type="ECO:0000313" key="2">
    <source>
        <dbReference type="Proteomes" id="UP001190700"/>
    </source>
</evidence>
<proteinExistence type="predicted"/>
<dbReference type="Proteomes" id="UP001190700">
    <property type="component" value="Unassembled WGS sequence"/>
</dbReference>
<evidence type="ECO:0000313" key="1">
    <source>
        <dbReference type="EMBL" id="KAK3275884.1"/>
    </source>
</evidence>
<keyword evidence="2" id="KW-1185">Reference proteome</keyword>
<comment type="caution">
    <text evidence="1">The sequence shown here is derived from an EMBL/GenBank/DDBJ whole genome shotgun (WGS) entry which is preliminary data.</text>
</comment>
<accession>A0AAE0L8Q1</accession>
<organism evidence="1 2">
    <name type="scientific">Cymbomonas tetramitiformis</name>
    <dbReference type="NCBI Taxonomy" id="36881"/>
    <lineage>
        <taxon>Eukaryota</taxon>
        <taxon>Viridiplantae</taxon>
        <taxon>Chlorophyta</taxon>
        <taxon>Pyramimonadophyceae</taxon>
        <taxon>Pyramimonadales</taxon>
        <taxon>Pyramimonadaceae</taxon>
        <taxon>Cymbomonas</taxon>
    </lineage>
</organism>
<dbReference type="EMBL" id="LGRX02006955">
    <property type="protein sequence ID" value="KAK3275884.1"/>
    <property type="molecule type" value="Genomic_DNA"/>
</dbReference>
<dbReference type="AlphaFoldDB" id="A0AAE0L8Q1"/>
<reference evidence="1 2" key="1">
    <citation type="journal article" date="2015" name="Genome Biol. Evol.">
        <title>Comparative Genomics of a Bacterivorous Green Alga Reveals Evolutionary Causalities and Consequences of Phago-Mixotrophic Mode of Nutrition.</title>
        <authorList>
            <person name="Burns J.A."/>
            <person name="Paasch A."/>
            <person name="Narechania A."/>
            <person name="Kim E."/>
        </authorList>
    </citation>
    <scope>NUCLEOTIDE SEQUENCE [LARGE SCALE GENOMIC DNA]</scope>
    <source>
        <strain evidence="1 2">PLY_AMNH</strain>
    </source>
</reference>
<gene>
    <name evidence="1" type="ORF">CYMTET_16013</name>
</gene>
<sequence length="95" mass="9898">MPAEVAAGLFTDGHGRVWYYPEPVEVTFGMREIDGWELRLREAVDVLTTGTRQAVLPAGGGAAATGGELAGSGAGTYEDYNVNAAGFGDEDECEG</sequence>
<name>A0AAE0L8Q1_9CHLO</name>
<protein>
    <submittedName>
        <fullName evidence="1">Uncharacterized protein</fullName>
    </submittedName>
</protein>